<dbReference type="Proteomes" id="UP000250140">
    <property type="component" value="Unassembled WGS sequence"/>
</dbReference>
<keyword evidence="3" id="KW-1185">Reference proteome</keyword>
<gene>
    <name evidence="2" type="ORF">AOQ84DRAFT_351971</name>
</gene>
<sequence>MSFKETWTLAHSAQCKLQLAVSRPDRNWRFVVGHAVHLDSLMLRIVQMEEEIVQSDQSTEVKFKGADNVQMCGGLPHHSPKGGRSRTRSPPPPERLDSSSEEEEGEADEDEEEGLSLTRFPSGSARPPQPPPLDPSDDSSSSDEEEELLATLVEPDPALLKSITKEKGNEGLANVYNSIKNCRCHKSHAPSINNIWELPQEANSEKEGNVRTAVVEIQV</sequence>
<protein>
    <submittedName>
        <fullName evidence="2">Uncharacterized protein</fullName>
    </submittedName>
</protein>
<dbReference type="EMBL" id="KV748709">
    <property type="protein sequence ID" value="OCL13516.1"/>
    <property type="molecule type" value="Genomic_DNA"/>
</dbReference>
<name>A0A8E2FAD4_9PEZI</name>
<evidence type="ECO:0000313" key="3">
    <source>
        <dbReference type="Proteomes" id="UP000250140"/>
    </source>
</evidence>
<evidence type="ECO:0000313" key="2">
    <source>
        <dbReference type="EMBL" id="OCL13516.1"/>
    </source>
</evidence>
<feature type="compositionally biased region" description="Basic residues" evidence="1">
    <location>
        <begin position="78"/>
        <end position="87"/>
    </location>
</feature>
<organism evidence="2 3">
    <name type="scientific">Glonium stellatum</name>
    <dbReference type="NCBI Taxonomy" id="574774"/>
    <lineage>
        <taxon>Eukaryota</taxon>
        <taxon>Fungi</taxon>
        <taxon>Dikarya</taxon>
        <taxon>Ascomycota</taxon>
        <taxon>Pezizomycotina</taxon>
        <taxon>Dothideomycetes</taxon>
        <taxon>Pleosporomycetidae</taxon>
        <taxon>Gloniales</taxon>
        <taxon>Gloniaceae</taxon>
        <taxon>Glonium</taxon>
    </lineage>
</organism>
<evidence type="ECO:0000256" key="1">
    <source>
        <dbReference type="SAM" id="MobiDB-lite"/>
    </source>
</evidence>
<feature type="compositionally biased region" description="Acidic residues" evidence="1">
    <location>
        <begin position="135"/>
        <end position="148"/>
    </location>
</feature>
<feature type="compositionally biased region" description="Acidic residues" evidence="1">
    <location>
        <begin position="99"/>
        <end position="114"/>
    </location>
</feature>
<reference evidence="2 3" key="1">
    <citation type="journal article" date="2016" name="Nat. Commun.">
        <title>Ectomycorrhizal ecology is imprinted in the genome of the dominant symbiotic fungus Cenococcum geophilum.</title>
        <authorList>
            <consortium name="DOE Joint Genome Institute"/>
            <person name="Peter M."/>
            <person name="Kohler A."/>
            <person name="Ohm R.A."/>
            <person name="Kuo A."/>
            <person name="Krutzmann J."/>
            <person name="Morin E."/>
            <person name="Arend M."/>
            <person name="Barry K.W."/>
            <person name="Binder M."/>
            <person name="Choi C."/>
            <person name="Clum A."/>
            <person name="Copeland A."/>
            <person name="Grisel N."/>
            <person name="Haridas S."/>
            <person name="Kipfer T."/>
            <person name="LaButti K."/>
            <person name="Lindquist E."/>
            <person name="Lipzen A."/>
            <person name="Maire R."/>
            <person name="Meier B."/>
            <person name="Mihaltcheva S."/>
            <person name="Molinier V."/>
            <person name="Murat C."/>
            <person name="Poggeler S."/>
            <person name="Quandt C.A."/>
            <person name="Sperisen C."/>
            <person name="Tritt A."/>
            <person name="Tisserant E."/>
            <person name="Crous P.W."/>
            <person name="Henrissat B."/>
            <person name="Nehls U."/>
            <person name="Egli S."/>
            <person name="Spatafora J.W."/>
            <person name="Grigoriev I.V."/>
            <person name="Martin F.M."/>
        </authorList>
    </citation>
    <scope>NUCLEOTIDE SEQUENCE [LARGE SCALE GENOMIC DNA]</scope>
    <source>
        <strain evidence="2 3">CBS 207.34</strain>
    </source>
</reference>
<proteinExistence type="predicted"/>
<feature type="region of interest" description="Disordered" evidence="1">
    <location>
        <begin position="69"/>
        <end position="154"/>
    </location>
</feature>
<dbReference type="OrthoDB" id="3938221at2759"/>
<dbReference type="AlphaFoldDB" id="A0A8E2FAD4"/>
<accession>A0A8E2FAD4</accession>